<comment type="similarity">
    <text evidence="1">Belongs to the N-Me-Phe pilin family.</text>
</comment>
<dbReference type="Proteomes" id="UP001180453">
    <property type="component" value="Unassembled WGS sequence"/>
</dbReference>
<evidence type="ECO:0000313" key="4">
    <source>
        <dbReference type="Proteomes" id="UP001180453"/>
    </source>
</evidence>
<evidence type="ECO:0000256" key="2">
    <source>
        <dbReference type="SAM" id="Phobius"/>
    </source>
</evidence>
<dbReference type="SUPFAM" id="SSF54523">
    <property type="entry name" value="Pili subunits"/>
    <property type="match status" value="1"/>
</dbReference>
<gene>
    <name evidence="3" type="ORF">J2X20_004764</name>
</gene>
<keyword evidence="4" id="KW-1185">Reference proteome</keyword>
<reference evidence="3 4" key="1">
    <citation type="submission" date="2023-07" db="EMBL/GenBank/DDBJ databases">
        <title>Sorghum-associated microbial communities from plants grown in Nebraska, USA.</title>
        <authorList>
            <person name="Schachtman D."/>
        </authorList>
    </citation>
    <scope>NUCLEOTIDE SEQUENCE [LARGE SCALE GENOMIC DNA]</scope>
    <source>
        <strain evidence="3 4">BE314</strain>
    </source>
</reference>
<feature type="transmembrane region" description="Helical" evidence="2">
    <location>
        <begin position="114"/>
        <end position="139"/>
    </location>
</feature>
<sequence>MNLYLQGWWRAFDFQGFATRSEYWTFSLVNIVVMVLLSLAKFEALCGLFILANLIPQWAAAARRLHDAGYSGWWQLLSIIPLAGLAVLVMLVMPSRVVGNSYRPDVPGAVQKPASAGFIVAVVAIACIPVIGILAAIAIPAYQDYTAKAHVAAVLGFAQVIAADLEDKHQASGAWPPSVNTGTLPKSLQSVEWNGDGRLRLVLNESLPVAVRGKDIVLQYQAGRTGSSAWRCEAGAIAPRFLPAMCR</sequence>
<organism evidence="3 4">
    <name type="scientific">Roseateles saccharophilus</name>
    <name type="common">Pseudomonas saccharophila</name>
    <dbReference type="NCBI Taxonomy" id="304"/>
    <lineage>
        <taxon>Bacteria</taxon>
        <taxon>Pseudomonadati</taxon>
        <taxon>Pseudomonadota</taxon>
        <taxon>Betaproteobacteria</taxon>
        <taxon>Burkholderiales</taxon>
        <taxon>Sphaerotilaceae</taxon>
        <taxon>Roseateles</taxon>
    </lineage>
</organism>
<dbReference type="PANTHER" id="PTHR34980">
    <property type="entry name" value="INNER MEMBRANE PROTEIN-RELATED-RELATED"/>
    <property type="match status" value="1"/>
</dbReference>
<dbReference type="Gene3D" id="3.30.700.10">
    <property type="entry name" value="Glycoprotein, Type 4 Pilin"/>
    <property type="match status" value="1"/>
</dbReference>
<dbReference type="PANTHER" id="PTHR34980:SF2">
    <property type="entry name" value="INNER MEMBRANE PROTEIN YHAH-RELATED"/>
    <property type="match status" value="1"/>
</dbReference>
<name>A0ABU1YV65_ROSSA</name>
<feature type="transmembrane region" description="Helical" evidence="2">
    <location>
        <begin position="23"/>
        <end position="52"/>
    </location>
</feature>
<keyword evidence="2" id="KW-0812">Transmembrane</keyword>
<keyword evidence="2" id="KW-0472">Membrane</keyword>
<dbReference type="InterPro" id="IPR045584">
    <property type="entry name" value="Pilin-like"/>
</dbReference>
<dbReference type="EMBL" id="JAVDXU010000004">
    <property type="protein sequence ID" value="MDR7272090.1"/>
    <property type="molecule type" value="Genomic_DNA"/>
</dbReference>
<comment type="caution">
    <text evidence="3">The sequence shown here is derived from an EMBL/GenBank/DDBJ whole genome shotgun (WGS) entry which is preliminary data.</text>
</comment>
<evidence type="ECO:0000313" key="3">
    <source>
        <dbReference type="EMBL" id="MDR7272090.1"/>
    </source>
</evidence>
<dbReference type="InterPro" id="IPR001082">
    <property type="entry name" value="Pilin"/>
</dbReference>
<dbReference type="InterPro" id="IPR008523">
    <property type="entry name" value="DUF805"/>
</dbReference>
<dbReference type="Pfam" id="PF00114">
    <property type="entry name" value="Pilin"/>
    <property type="match status" value="1"/>
</dbReference>
<keyword evidence="2" id="KW-1133">Transmembrane helix</keyword>
<proteinExistence type="inferred from homology"/>
<dbReference type="RefSeq" id="WP_310270575.1">
    <property type="nucleotide sequence ID" value="NZ_JAVDXU010000004.1"/>
</dbReference>
<feature type="transmembrane region" description="Helical" evidence="2">
    <location>
        <begin position="73"/>
        <end position="94"/>
    </location>
</feature>
<evidence type="ECO:0000256" key="1">
    <source>
        <dbReference type="ARBA" id="ARBA00005233"/>
    </source>
</evidence>
<protein>
    <submittedName>
        <fullName evidence="3">Uncharacterized membrane protein YhaH (DUF805 family)</fullName>
    </submittedName>
</protein>
<dbReference type="Pfam" id="PF05656">
    <property type="entry name" value="DUF805"/>
    <property type="match status" value="1"/>
</dbReference>
<accession>A0ABU1YV65</accession>